<dbReference type="PRINTS" id="PR00455">
    <property type="entry name" value="HTHTETR"/>
</dbReference>
<dbReference type="InterPro" id="IPR041483">
    <property type="entry name" value="TetR_C_34"/>
</dbReference>
<dbReference type="InterPro" id="IPR050624">
    <property type="entry name" value="HTH-type_Tx_Regulator"/>
</dbReference>
<dbReference type="Proteomes" id="UP000632222">
    <property type="component" value="Unassembled WGS sequence"/>
</dbReference>
<dbReference type="PANTHER" id="PTHR43479:SF11">
    <property type="entry name" value="ACREF_ENVCD OPERON REPRESSOR-RELATED"/>
    <property type="match status" value="1"/>
</dbReference>
<comment type="caution">
    <text evidence="4">The sequence shown here is derived from an EMBL/GenBank/DDBJ whole genome shotgun (WGS) entry which is preliminary data.</text>
</comment>
<dbReference type="Pfam" id="PF00440">
    <property type="entry name" value="TetR_N"/>
    <property type="match status" value="1"/>
</dbReference>
<name>A0ABQ2D073_9DEIO</name>
<gene>
    <name evidence="4" type="ORF">GCM10008938_25180</name>
</gene>
<dbReference type="InterPro" id="IPR009057">
    <property type="entry name" value="Homeodomain-like_sf"/>
</dbReference>
<dbReference type="RefSeq" id="WP_189003040.1">
    <property type="nucleotide sequence ID" value="NZ_BMOD01000008.1"/>
</dbReference>
<evidence type="ECO:0000313" key="4">
    <source>
        <dbReference type="EMBL" id="GGJ38025.1"/>
    </source>
</evidence>
<dbReference type="PANTHER" id="PTHR43479">
    <property type="entry name" value="ACREF/ENVCD OPERON REPRESSOR-RELATED"/>
    <property type="match status" value="1"/>
</dbReference>
<evidence type="ECO:0000313" key="5">
    <source>
        <dbReference type="Proteomes" id="UP000632222"/>
    </source>
</evidence>
<dbReference type="Pfam" id="PF17929">
    <property type="entry name" value="TetR_C_34"/>
    <property type="match status" value="1"/>
</dbReference>
<keyword evidence="5" id="KW-1185">Reference proteome</keyword>
<sequence length="217" mass="24358">MRRARSDTQKENRKLQILDSALELWHTTPYTDITMQMVAKTSDLAKGTLYLYFQSKEELFLEILKVKLLDWFAELHGLMQPPLTPERMVASLSETLRDKDDMLRLLGMLSGVLEAGITVEAGLNFKMWMNGELAKLGGLLEAALPVRNGVQVLMHLYGTIMGLYQTANLPVPLKEALQLNPELACLLLDFHQELKLAALALLKGHLAATETPMLLQD</sequence>
<dbReference type="Gene3D" id="1.10.357.10">
    <property type="entry name" value="Tetracycline Repressor, domain 2"/>
    <property type="match status" value="1"/>
</dbReference>
<keyword evidence="1 2" id="KW-0238">DNA-binding</keyword>
<dbReference type="PROSITE" id="PS50977">
    <property type="entry name" value="HTH_TETR_2"/>
    <property type="match status" value="1"/>
</dbReference>
<dbReference type="SUPFAM" id="SSF46689">
    <property type="entry name" value="Homeodomain-like"/>
    <property type="match status" value="1"/>
</dbReference>
<organism evidence="4 5">
    <name type="scientific">Deinococcus roseus</name>
    <dbReference type="NCBI Taxonomy" id="392414"/>
    <lineage>
        <taxon>Bacteria</taxon>
        <taxon>Thermotogati</taxon>
        <taxon>Deinococcota</taxon>
        <taxon>Deinococci</taxon>
        <taxon>Deinococcales</taxon>
        <taxon>Deinococcaceae</taxon>
        <taxon>Deinococcus</taxon>
    </lineage>
</organism>
<evidence type="ECO:0000256" key="2">
    <source>
        <dbReference type="PROSITE-ProRule" id="PRU00335"/>
    </source>
</evidence>
<evidence type="ECO:0000259" key="3">
    <source>
        <dbReference type="PROSITE" id="PS50977"/>
    </source>
</evidence>
<feature type="DNA-binding region" description="H-T-H motif" evidence="2">
    <location>
        <begin position="34"/>
        <end position="53"/>
    </location>
</feature>
<dbReference type="EMBL" id="BMOD01000008">
    <property type="protein sequence ID" value="GGJ38025.1"/>
    <property type="molecule type" value="Genomic_DNA"/>
</dbReference>
<dbReference type="InterPro" id="IPR001647">
    <property type="entry name" value="HTH_TetR"/>
</dbReference>
<evidence type="ECO:0000256" key="1">
    <source>
        <dbReference type="ARBA" id="ARBA00023125"/>
    </source>
</evidence>
<feature type="domain" description="HTH tetR-type" evidence="3">
    <location>
        <begin position="11"/>
        <end position="71"/>
    </location>
</feature>
<protein>
    <submittedName>
        <fullName evidence="4">TetR family transcriptional regulator</fullName>
    </submittedName>
</protein>
<accession>A0ABQ2D073</accession>
<proteinExistence type="predicted"/>
<reference evidence="5" key="1">
    <citation type="journal article" date="2019" name="Int. J. Syst. Evol. Microbiol.">
        <title>The Global Catalogue of Microorganisms (GCM) 10K type strain sequencing project: providing services to taxonomists for standard genome sequencing and annotation.</title>
        <authorList>
            <consortium name="The Broad Institute Genomics Platform"/>
            <consortium name="The Broad Institute Genome Sequencing Center for Infectious Disease"/>
            <person name="Wu L."/>
            <person name="Ma J."/>
        </authorList>
    </citation>
    <scope>NUCLEOTIDE SEQUENCE [LARGE SCALE GENOMIC DNA]</scope>
    <source>
        <strain evidence="5">JCM 14370</strain>
    </source>
</reference>